<feature type="transmembrane region" description="Helical" evidence="1">
    <location>
        <begin position="129"/>
        <end position="146"/>
    </location>
</feature>
<dbReference type="AlphaFoldDB" id="A0AAT9G2G2"/>
<keyword evidence="1" id="KW-0812">Transmembrane</keyword>
<reference evidence="2" key="1">
    <citation type="submission" date="2024-06" db="EMBL/GenBank/DDBJ databases">
        <title>Whole Genome Sequence of Streptococcus sp. strain SN-1.</title>
        <authorList>
            <person name="Saito M."/>
            <person name="Kuwahara N."/>
            <person name="Senpuku H."/>
        </authorList>
    </citation>
    <scope>NUCLEOTIDE SEQUENCE</scope>
    <source>
        <strain evidence="2">SN-1</strain>
    </source>
</reference>
<feature type="transmembrane region" description="Helical" evidence="1">
    <location>
        <begin position="93"/>
        <end position="117"/>
    </location>
</feature>
<feature type="transmembrane region" description="Helical" evidence="1">
    <location>
        <begin position="14"/>
        <end position="33"/>
    </location>
</feature>
<name>A0AAT9G2G2_9STRE</name>
<keyword evidence="1" id="KW-1133">Transmembrane helix</keyword>
<gene>
    <name evidence="2" type="ORF">MASAN616_14500</name>
</gene>
<sequence length="429" mass="48053">MAKILSLGLTGKKLLAQGFLFVLLGLILMVTGTWLPVKVIRLVLFLAWIATVLDLVLRIFKKSQSTDTLGVALVKLLVLGYLLGSNLATDVPIYILALVIGVYQIFHASINLVTYVLYRKNKIRPRFRLLLDGLVLVFLGGTSLLSSTGNSVFQLFVLGAYFFLYGVSNIRDGFLFEEEIGKNHLKRRVRMSLPIVLAALIPARTLAKINKFMQENADEREDIHLGIVKSGKTAELEIFVHTAETSLFSAIGHVDICYQGRVISYGNYDPSSETLFGMVGDGVLYFCDRDKYIDLCKRESQKTLFGYGIDLTPEMEKAVQKKLAELKQLTIPWEPSADKIMTGDGKEDYTYAYKIRHETDGELYKFIKSKFKSYFVLSTNCVLLADTIVGQAGTDILSPKGFIAPGTYQAYLNREFEKPNSIVVSKHVY</sequence>
<accession>A0AAT9G2G2</accession>
<dbReference type="RefSeq" id="WP_369606623.1">
    <property type="nucleotide sequence ID" value="NZ_AP028929.1"/>
</dbReference>
<keyword evidence="1" id="KW-0472">Membrane</keyword>
<evidence type="ECO:0000313" key="2">
    <source>
        <dbReference type="EMBL" id="BET05587.1"/>
    </source>
</evidence>
<protein>
    <submittedName>
        <fullName evidence="2">Membrane protein</fullName>
    </submittedName>
</protein>
<dbReference type="EMBL" id="AP028929">
    <property type="protein sequence ID" value="BET05587.1"/>
    <property type="molecule type" value="Genomic_DNA"/>
</dbReference>
<feature type="transmembrane region" description="Helical" evidence="1">
    <location>
        <begin position="39"/>
        <end position="57"/>
    </location>
</feature>
<organism evidence="2">
    <name type="scientific">Streptococcus sp. SN-1</name>
    <dbReference type="NCBI Taxonomy" id="3074854"/>
    <lineage>
        <taxon>Bacteria</taxon>
        <taxon>Bacillati</taxon>
        <taxon>Bacillota</taxon>
        <taxon>Bacilli</taxon>
        <taxon>Lactobacillales</taxon>
        <taxon>Streptococcaceae</taxon>
        <taxon>Streptococcus</taxon>
    </lineage>
</organism>
<proteinExistence type="predicted"/>
<evidence type="ECO:0000256" key="1">
    <source>
        <dbReference type="SAM" id="Phobius"/>
    </source>
</evidence>